<dbReference type="SMART" id="SM00825">
    <property type="entry name" value="PKS_KS"/>
    <property type="match status" value="1"/>
</dbReference>
<dbReference type="GO" id="GO:0004315">
    <property type="term" value="F:3-oxoacyl-[acyl-carrier-protein] synthase activity"/>
    <property type="evidence" value="ECO:0007669"/>
    <property type="project" value="TreeGrafter"/>
</dbReference>
<evidence type="ECO:0000259" key="4">
    <source>
        <dbReference type="PROSITE" id="PS52004"/>
    </source>
</evidence>
<evidence type="ECO:0000313" key="5">
    <source>
        <dbReference type="EMBL" id="MBV4359799.1"/>
    </source>
</evidence>
<dbReference type="PANTHER" id="PTHR11712:SF336">
    <property type="entry name" value="3-OXOACYL-[ACYL-CARRIER-PROTEIN] SYNTHASE, MITOCHONDRIAL"/>
    <property type="match status" value="1"/>
</dbReference>
<dbReference type="AlphaFoldDB" id="A0A9E2SDS7"/>
<evidence type="ECO:0000256" key="3">
    <source>
        <dbReference type="RuleBase" id="RU003694"/>
    </source>
</evidence>
<dbReference type="Proteomes" id="UP000812270">
    <property type="component" value="Unassembled WGS sequence"/>
</dbReference>
<sequence>MPGKRVFITGMGIISAIGTGVEETLVSLRNNASGIGSIEIVDTLLKSKLIAGEIKVPNDKLLELTGVKKNAYYTRTSLLGIAALQEAMQMSKLDPSRQKTGFINATTVGGMSDMEKCYFDLVDPTTKSNENGLADCLDCADCTEKIADHFNIKDWIATISTACSSSANAILYGARLIKSGQLDVAVCGGTDALTRFTLNGFNSLKNIDPSPCMPFDENRNGLNLGEAAAYVILESEEQLQRSDNKPLAELSGYRNFNEAFHPTAPSPNGEGALIAMQETIQMAGLQPADISYINVHGTATLNNDLSEGIALKRLFGENVPLFSSTKPFTGHTLAAAGAVEAVFSIRSLQEQIIYANLNFKSPIPELGLSPVTLLQTDKTVNHVLSNSFGFGGNNASLLFSKYV</sequence>
<dbReference type="GO" id="GO:0006633">
    <property type="term" value="P:fatty acid biosynthetic process"/>
    <property type="evidence" value="ECO:0007669"/>
    <property type="project" value="TreeGrafter"/>
</dbReference>
<keyword evidence="6" id="KW-1185">Reference proteome</keyword>
<dbReference type="PROSITE" id="PS52004">
    <property type="entry name" value="KS3_2"/>
    <property type="match status" value="1"/>
</dbReference>
<dbReference type="EMBL" id="JAHSPG010000016">
    <property type="protein sequence ID" value="MBV4359799.1"/>
    <property type="molecule type" value="Genomic_DNA"/>
</dbReference>
<proteinExistence type="inferred from homology"/>
<gene>
    <name evidence="5" type="ORF">KTO63_21725</name>
</gene>
<feature type="domain" description="Ketosynthase family 3 (KS3)" evidence="4">
    <location>
        <begin position="3"/>
        <end position="401"/>
    </location>
</feature>
<comment type="caution">
    <text evidence="5">The sequence shown here is derived from an EMBL/GenBank/DDBJ whole genome shotgun (WGS) entry which is preliminary data.</text>
</comment>
<dbReference type="Pfam" id="PF02801">
    <property type="entry name" value="Ketoacyl-synt_C"/>
    <property type="match status" value="1"/>
</dbReference>
<dbReference type="InterPro" id="IPR014031">
    <property type="entry name" value="Ketoacyl_synth_C"/>
</dbReference>
<dbReference type="PANTHER" id="PTHR11712">
    <property type="entry name" value="POLYKETIDE SYNTHASE-RELATED"/>
    <property type="match status" value="1"/>
</dbReference>
<evidence type="ECO:0000256" key="1">
    <source>
        <dbReference type="ARBA" id="ARBA00008467"/>
    </source>
</evidence>
<protein>
    <submittedName>
        <fullName evidence="5">Beta-ketoacyl-[acyl-carrier-protein] synthase family protein</fullName>
    </submittedName>
</protein>
<dbReference type="Pfam" id="PF00109">
    <property type="entry name" value="ketoacyl-synt"/>
    <property type="match status" value="1"/>
</dbReference>
<dbReference type="GO" id="GO:0005829">
    <property type="term" value="C:cytosol"/>
    <property type="evidence" value="ECO:0007669"/>
    <property type="project" value="TreeGrafter"/>
</dbReference>
<evidence type="ECO:0000313" key="6">
    <source>
        <dbReference type="Proteomes" id="UP000812270"/>
    </source>
</evidence>
<name>A0A9E2SDS7_9BACT</name>
<reference evidence="5" key="1">
    <citation type="submission" date="2021-06" db="EMBL/GenBank/DDBJ databases">
        <authorList>
            <person name="Huq M.A."/>
        </authorList>
    </citation>
    <scope>NUCLEOTIDE SEQUENCE</scope>
    <source>
        <strain evidence="5">MAH-26</strain>
    </source>
</reference>
<dbReference type="InterPro" id="IPR014030">
    <property type="entry name" value="Ketoacyl_synth_N"/>
</dbReference>
<evidence type="ECO:0000256" key="2">
    <source>
        <dbReference type="ARBA" id="ARBA00022679"/>
    </source>
</evidence>
<organism evidence="5 6">
    <name type="scientific">Pinibacter aurantiacus</name>
    <dbReference type="NCBI Taxonomy" id="2851599"/>
    <lineage>
        <taxon>Bacteria</taxon>
        <taxon>Pseudomonadati</taxon>
        <taxon>Bacteroidota</taxon>
        <taxon>Chitinophagia</taxon>
        <taxon>Chitinophagales</taxon>
        <taxon>Chitinophagaceae</taxon>
        <taxon>Pinibacter</taxon>
    </lineage>
</organism>
<dbReference type="CDD" id="cd00834">
    <property type="entry name" value="KAS_I_II"/>
    <property type="match status" value="1"/>
</dbReference>
<dbReference type="RefSeq" id="WP_217794062.1">
    <property type="nucleotide sequence ID" value="NZ_JAHSPG010000016.1"/>
</dbReference>
<dbReference type="InterPro" id="IPR000794">
    <property type="entry name" value="Beta-ketoacyl_synthase"/>
</dbReference>
<accession>A0A9E2SDS7</accession>
<comment type="similarity">
    <text evidence="1 3">Belongs to the thiolase-like superfamily. Beta-ketoacyl-ACP synthases family.</text>
</comment>
<keyword evidence="2 3" id="KW-0808">Transferase</keyword>
<dbReference type="InterPro" id="IPR020841">
    <property type="entry name" value="PKS_Beta-ketoAc_synthase_dom"/>
</dbReference>